<dbReference type="RefSeq" id="WP_123669881.1">
    <property type="nucleotide sequence ID" value="NZ_RJKE01000001.1"/>
</dbReference>
<dbReference type="Proteomes" id="UP000272400">
    <property type="component" value="Unassembled WGS sequence"/>
</dbReference>
<dbReference type="AlphaFoldDB" id="A0A3N1DBV5"/>
<sequence>MTFDEGLVTAPPGAAERTFFTEAARVAEARSWVRRTLPDACGARDDYLVVVSELLGNCVVHGLPGDATLTVGHVAGFLTGRLVHRMPPSGHVGFTQGTVTEMRRLADPAADPGFGDLDFDELAESGRGLPLVVMLCEGSVVVEEHPDQTVTRWTVPGCACP</sequence>
<gene>
    <name evidence="1" type="ORF">EDD29_8745</name>
</gene>
<name>A0A3N1DBV5_9ACTN</name>
<protein>
    <recommendedName>
        <fullName evidence="3">Anti-sigma regulatory factor (Ser/Thr protein kinase)</fullName>
    </recommendedName>
</protein>
<organism evidence="1 2">
    <name type="scientific">Actinocorallia herbida</name>
    <dbReference type="NCBI Taxonomy" id="58109"/>
    <lineage>
        <taxon>Bacteria</taxon>
        <taxon>Bacillati</taxon>
        <taxon>Actinomycetota</taxon>
        <taxon>Actinomycetes</taxon>
        <taxon>Streptosporangiales</taxon>
        <taxon>Thermomonosporaceae</taxon>
        <taxon>Actinocorallia</taxon>
    </lineage>
</organism>
<proteinExistence type="predicted"/>
<evidence type="ECO:0008006" key="3">
    <source>
        <dbReference type="Google" id="ProtNLM"/>
    </source>
</evidence>
<dbReference type="Gene3D" id="3.30.565.10">
    <property type="entry name" value="Histidine kinase-like ATPase, C-terminal domain"/>
    <property type="match status" value="1"/>
</dbReference>
<evidence type="ECO:0000313" key="1">
    <source>
        <dbReference type="EMBL" id="ROO91003.1"/>
    </source>
</evidence>
<dbReference type="EMBL" id="RJKE01000001">
    <property type="protein sequence ID" value="ROO91003.1"/>
    <property type="molecule type" value="Genomic_DNA"/>
</dbReference>
<dbReference type="InterPro" id="IPR036890">
    <property type="entry name" value="HATPase_C_sf"/>
</dbReference>
<reference evidence="1 2" key="1">
    <citation type="submission" date="2018-11" db="EMBL/GenBank/DDBJ databases">
        <title>Sequencing the genomes of 1000 actinobacteria strains.</title>
        <authorList>
            <person name="Klenk H.-P."/>
        </authorList>
    </citation>
    <scope>NUCLEOTIDE SEQUENCE [LARGE SCALE GENOMIC DNA]</scope>
    <source>
        <strain evidence="1 2">DSM 44254</strain>
    </source>
</reference>
<keyword evidence="2" id="KW-1185">Reference proteome</keyword>
<evidence type="ECO:0000313" key="2">
    <source>
        <dbReference type="Proteomes" id="UP000272400"/>
    </source>
</evidence>
<accession>A0A3N1DBV5</accession>
<dbReference type="OrthoDB" id="3430553at2"/>
<comment type="caution">
    <text evidence="1">The sequence shown here is derived from an EMBL/GenBank/DDBJ whole genome shotgun (WGS) entry which is preliminary data.</text>
</comment>